<dbReference type="SUPFAM" id="SSF49899">
    <property type="entry name" value="Concanavalin A-like lectins/glucanases"/>
    <property type="match status" value="1"/>
</dbReference>
<dbReference type="Proteomes" id="UP001176429">
    <property type="component" value="Unassembled WGS sequence"/>
</dbReference>
<evidence type="ECO:0000313" key="4">
    <source>
        <dbReference type="Proteomes" id="UP001176429"/>
    </source>
</evidence>
<evidence type="ECO:0000259" key="2">
    <source>
        <dbReference type="Pfam" id="PF19081"/>
    </source>
</evidence>
<feature type="signal peptide" evidence="1">
    <location>
        <begin position="1"/>
        <end position="34"/>
    </location>
</feature>
<dbReference type="CDD" id="cd01951">
    <property type="entry name" value="lectin_L-type"/>
    <property type="match status" value="1"/>
</dbReference>
<keyword evidence="4" id="KW-1185">Reference proteome</keyword>
<evidence type="ECO:0000256" key="1">
    <source>
        <dbReference type="SAM" id="SignalP"/>
    </source>
</evidence>
<comment type="caution">
    <text evidence="3">The sequence shown here is derived from an EMBL/GenBank/DDBJ whole genome shotgun (WGS) entry which is preliminary data.</text>
</comment>
<evidence type="ECO:0000313" key="3">
    <source>
        <dbReference type="EMBL" id="MDO7877303.1"/>
    </source>
</evidence>
<dbReference type="InterPro" id="IPR056573">
    <property type="entry name" value="Lectin_L-type_dom"/>
</dbReference>
<accession>A0ABT9BL81</accession>
<protein>
    <submittedName>
        <fullName evidence="3">Gliding motility-associated C-terminal domain-containing protein</fullName>
    </submittedName>
</protein>
<dbReference type="EMBL" id="JAUQSY010000018">
    <property type="protein sequence ID" value="MDO7877303.1"/>
    <property type="molecule type" value="Genomic_DNA"/>
</dbReference>
<dbReference type="Gene3D" id="2.60.120.200">
    <property type="match status" value="1"/>
</dbReference>
<feature type="domain" description="Ig-like" evidence="2">
    <location>
        <begin position="243"/>
        <end position="321"/>
    </location>
</feature>
<dbReference type="Pfam" id="PF18483">
    <property type="entry name" value="Lectin_L-type_dom"/>
    <property type="match status" value="1"/>
</dbReference>
<proteinExistence type="predicted"/>
<dbReference type="RefSeq" id="WP_305008733.1">
    <property type="nucleotide sequence ID" value="NZ_JAUQSY010000018.1"/>
</dbReference>
<reference evidence="3" key="1">
    <citation type="submission" date="2023-07" db="EMBL/GenBank/DDBJ databases">
        <authorList>
            <person name="Kim M.K."/>
        </authorList>
    </citation>
    <scope>NUCLEOTIDE SEQUENCE</scope>
    <source>
        <strain evidence="3">ASUV-10-1</strain>
    </source>
</reference>
<keyword evidence="1" id="KW-0732">Signal</keyword>
<sequence length="556" mass="57779">MPLHSTLSHPLRRFACYSLLLLLGLLLAARPAAAQSCQIGFTRHGTAAPTATGCYRLTAQGAQDIQGSIWSDQTISLTNDFDFTFGINQCGPADGVVFVLHRAGPNVNTAEQGGSIGYYRGNGAFSQSVGIELDFYQNTGAPYNDPAQPHAMLALNGDPGGVLPPVILPTLNNCADHLLRIQWSAAAQTLTAQYDGRQLFSYPRNLVATIFGGNPSVWFGFVGSTGGSTSDQTICPANIQAVPAAPVIVPDGPTTLCTGGRVGLRINNLPAGTTFQWSPAAGLSAPGGASITAAPAASTTYRVIATTPNGCQSQDSVRVSVLPRPNVTVSPRQVVCAGASVTLRADAPLGLSQTWTPGTGLSTPVGREVIATPAASTLYTVTTTGPGYCLRQDTVRVLVRPAIGLRLAADPATAPGASTRLTAASAAPGVTFSWSPAAGLSASTGPEVTATPAQPTTYTVTATGPGGCAEQASVLAQPFLLPNVITPNHDGLNDSFRALVSQQPTRLQVFSRWGRLVYEQDNYADGWGPDAAPGVYFYRLSTAAGQSWKGWVEVLR</sequence>
<dbReference type="InterPro" id="IPR013320">
    <property type="entry name" value="ConA-like_dom_sf"/>
</dbReference>
<feature type="chain" id="PRO_5046470357" evidence="1">
    <location>
        <begin position="35"/>
        <end position="556"/>
    </location>
</feature>
<dbReference type="InterPro" id="IPR044023">
    <property type="entry name" value="Ig_7"/>
</dbReference>
<gene>
    <name evidence="3" type="ORF">Q5H93_21340</name>
</gene>
<dbReference type="Pfam" id="PF19081">
    <property type="entry name" value="Ig_7"/>
    <property type="match status" value="1"/>
</dbReference>
<dbReference type="Pfam" id="PF13585">
    <property type="entry name" value="CHU_C"/>
    <property type="match status" value="1"/>
</dbReference>
<organism evidence="3 4">
    <name type="scientific">Hymenobacter aranciens</name>
    <dbReference type="NCBI Taxonomy" id="3063996"/>
    <lineage>
        <taxon>Bacteria</taxon>
        <taxon>Pseudomonadati</taxon>
        <taxon>Bacteroidota</taxon>
        <taxon>Cytophagia</taxon>
        <taxon>Cytophagales</taxon>
        <taxon>Hymenobacteraceae</taxon>
        <taxon>Hymenobacter</taxon>
    </lineage>
</organism>
<name>A0ABT9BL81_9BACT</name>